<dbReference type="EMBL" id="FMCU01000015">
    <property type="protein sequence ID" value="SCF42714.1"/>
    <property type="molecule type" value="Genomic_DNA"/>
</dbReference>
<protein>
    <submittedName>
        <fullName evidence="1">Uncharacterized protein</fullName>
    </submittedName>
</protein>
<evidence type="ECO:0000313" key="2">
    <source>
        <dbReference type="Proteomes" id="UP000198797"/>
    </source>
</evidence>
<dbReference type="Proteomes" id="UP000198797">
    <property type="component" value="Unassembled WGS sequence"/>
</dbReference>
<evidence type="ECO:0000313" key="1">
    <source>
        <dbReference type="EMBL" id="SCF42714.1"/>
    </source>
</evidence>
<organism evidence="1 2">
    <name type="scientific">Micromonospora matsumotoense</name>
    <dbReference type="NCBI Taxonomy" id="121616"/>
    <lineage>
        <taxon>Bacteria</taxon>
        <taxon>Bacillati</taxon>
        <taxon>Actinomycetota</taxon>
        <taxon>Actinomycetes</taxon>
        <taxon>Micromonosporales</taxon>
        <taxon>Micromonosporaceae</taxon>
        <taxon>Micromonospora</taxon>
    </lineage>
</organism>
<accession>A0A1C5ACG6</accession>
<sequence length="29" mass="3551">MIRRHHMPSIDDFFQRQEHIIDTIGWAVT</sequence>
<dbReference type="AlphaFoldDB" id="A0A1C5ACG6"/>
<name>A0A1C5ACG6_9ACTN</name>
<keyword evidence="2" id="KW-1185">Reference proteome</keyword>
<proteinExistence type="predicted"/>
<gene>
    <name evidence="1" type="ORF">GA0070216_115112</name>
</gene>
<reference evidence="2" key="1">
    <citation type="submission" date="2016-06" db="EMBL/GenBank/DDBJ databases">
        <authorList>
            <person name="Varghese N."/>
            <person name="Submissions Spin"/>
        </authorList>
    </citation>
    <scope>NUCLEOTIDE SEQUENCE [LARGE SCALE GENOMIC DNA]</scope>
    <source>
        <strain evidence="2">DSM 44100</strain>
    </source>
</reference>